<organism evidence="3 4">
    <name type="scientific">Kingdonia uniflora</name>
    <dbReference type="NCBI Taxonomy" id="39325"/>
    <lineage>
        <taxon>Eukaryota</taxon>
        <taxon>Viridiplantae</taxon>
        <taxon>Streptophyta</taxon>
        <taxon>Embryophyta</taxon>
        <taxon>Tracheophyta</taxon>
        <taxon>Spermatophyta</taxon>
        <taxon>Magnoliopsida</taxon>
        <taxon>Ranunculales</taxon>
        <taxon>Circaeasteraceae</taxon>
        <taxon>Kingdonia</taxon>
    </lineage>
</organism>
<keyword evidence="4" id="KW-1185">Reference proteome</keyword>
<dbReference type="InterPro" id="IPR051210">
    <property type="entry name" value="Ub_ligase/GEF_domain"/>
</dbReference>
<evidence type="ECO:0000313" key="3">
    <source>
        <dbReference type="EMBL" id="KAF6164337.1"/>
    </source>
</evidence>
<feature type="repeat" description="RCC1" evidence="2">
    <location>
        <begin position="50"/>
        <end position="105"/>
    </location>
</feature>
<dbReference type="InterPro" id="IPR009091">
    <property type="entry name" value="RCC1/BLIP-II"/>
</dbReference>
<dbReference type="PANTHER" id="PTHR22870:SF466">
    <property type="entry name" value="ANKYRIN REPEAT-CONTAINING PROTEIN"/>
    <property type="match status" value="1"/>
</dbReference>
<keyword evidence="1" id="KW-0677">Repeat</keyword>
<proteinExistence type="predicted"/>
<protein>
    <submittedName>
        <fullName evidence="3">Uncharacterized protein</fullName>
    </submittedName>
</protein>
<dbReference type="Gene3D" id="2.130.10.30">
    <property type="entry name" value="Regulator of chromosome condensation 1/beta-lactamase-inhibitor protein II"/>
    <property type="match status" value="1"/>
</dbReference>
<dbReference type="InterPro" id="IPR000408">
    <property type="entry name" value="Reg_chr_condens"/>
</dbReference>
<sequence>MLEQSGPSNGKTSILREVAGLNGIKVVNVAAGAEHSALVTGNCVMIAESGEIMTWGWGEHGQLGLGDSCDQTIPQSVSLGDGFRDNHNQTRVYCGSGFTYGVRSNFSIS</sequence>
<dbReference type="PROSITE" id="PS50012">
    <property type="entry name" value="RCC1_3"/>
    <property type="match status" value="1"/>
</dbReference>
<dbReference type="SUPFAM" id="SSF50985">
    <property type="entry name" value="RCC1/BLIP-II"/>
    <property type="match status" value="1"/>
</dbReference>
<name>A0A7J7NB16_9MAGN</name>
<reference evidence="3 4" key="1">
    <citation type="journal article" date="2020" name="IScience">
        <title>Genome Sequencing of the Endangered Kingdonia uniflora (Circaeasteraceae, Ranunculales) Reveals Potential Mechanisms of Evolutionary Specialization.</title>
        <authorList>
            <person name="Sun Y."/>
            <person name="Deng T."/>
            <person name="Zhang A."/>
            <person name="Moore M.J."/>
            <person name="Landis J.B."/>
            <person name="Lin N."/>
            <person name="Zhang H."/>
            <person name="Zhang X."/>
            <person name="Huang J."/>
            <person name="Zhang X."/>
            <person name="Sun H."/>
            <person name="Wang H."/>
        </authorList>
    </citation>
    <scope>NUCLEOTIDE SEQUENCE [LARGE SCALE GENOMIC DNA]</scope>
    <source>
        <strain evidence="3">TB1705</strain>
        <tissue evidence="3">Leaf</tissue>
    </source>
</reference>
<dbReference type="Proteomes" id="UP000541444">
    <property type="component" value="Unassembled WGS sequence"/>
</dbReference>
<dbReference type="PROSITE" id="PS00626">
    <property type="entry name" value="RCC1_2"/>
    <property type="match status" value="1"/>
</dbReference>
<dbReference type="Pfam" id="PF00415">
    <property type="entry name" value="RCC1"/>
    <property type="match status" value="1"/>
</dbReference>
<accession>A0A7J7NB16</accession>
<evidence type="ECO:0000313" key="4">
    <source>
        <dbReference type="Proteomes" id="UP000541444"/>
    </source>
</evidence>
<gene>
    <name evidence="3" type="ORF">GIB67_029220</name>
</gene>
<evidence type="ECO:0000256" key="2">
    <source>
        <dbReference type="PROSITE-ProRule" id="PRU00235"/>
    </source>
</evidence>
<dbReference type="OrthoDB" id="1303430at2759"/>
<dbReference type="EMBL" id="JACGCM010000933">
    <property type="protein sequence ID" value="KAF6164337.1"/>
    <property type="molecule type" value="Genomic_DNA"/>
</dbReference>
<evidence type="ECO:0000256" key="1">
    <source>
        <dbReference type="ARBA" id="ARBA00022737"/>
    </source>
</evidence>
<dbReference type="AlphaFoldDB" id="A0A7J7NB16"/>
<comment type="caution">
    <text evidence="3">The sequence shown here is derived from an EMBL/GenBank/DDBJ whole genome shotgun (WGS) entry which is preliminary data.</text>
</comment>
<dbReference type="PANTHER" id="PTHR22870">
    <property type="entry name" value="REGULATOR OF CHROMOSOME CONDENSATION"/>
    <property type="match status" value="1"/>
</dbReference>